<name>A0A2J8KFR3_PANTR</name>
<organism evidence="3 4">
    <name type="scientific">Pan troglodytes</name>
    <name type="common">Chimpanzee</name>
    <dbReference type="NCBI Taxonomy" id="9598"/>
    <lineage>
        <taxon>Eukaryota</taxon>
        <taxon>Metazoa</taxon>
        <taxon>Chordata</taxon>
        <taxon>Craniata</taxon>
        <taxon>Vertebrata</taxon>
        <taxon>Euteleostomi</taxon>
        <taxon>Mammalia</taxon>
        <taxon>Eutheria</taxon>
        <taxon>Euarchontoglires</taxon>
        <taxon>Primates</taxon>
        <taxon>Haplorrhini</taxon>
        <taxon>Catarrhini</taxon>
        <taxon>Hominidae</taxon>
        <taxon>Pan</taxon>
    </lineage>
</organism>
<evidence type="ECO:0000313" key="4">
    <source>
        <dbReference type="Proteomes" id="UP000236370"/>
    </source>
</evidence>
<comment type="caution">
    <text evidence="3">The sequence shown here is derived from an EMBL/GenBank/DDBJ whole genome shotgun (WGS) entry which is preliminary data.</text>
</comment>
<feature type="compositionally biased region" description="Basic and acidic residues" evidence="1">
    <location>
        <begin position="57"/>
        <end position="74"/>
    </location>
</feature>
<feature type="domain" description="Polycomb repressive complex 2 subunit EZH1/EZH2 tri-helical" evidence="2">
    <location>
        <begin position="22"/>
        <end position="97"/>
    </location>
</feature>
<gene>
    <name evidence="3" type="ORF">CK820_G0038960</name>
</gene>
<dbReference type="AlphaFoldDB" id="A0A2J8KFR3"/>
<dbReference type="Proteomes" id="UP000236370">
    <property type="component" value="Unassembled WGS sequence"/>
</dbReference>
<dbReference type="InterPro" id="IPR041343">
    <property type="entry name" value="PRC2_HTH_1"/>
</dbReference>
<dbReference type="Pfam" id="PF18118">
    <property type="entry name" value="PRC2_HTH_1"/>
    <property type="match status" value="1"/>
</dbReference>
<evidence type="ECO:0000313" key="3">
    <source>
        <dbReference type="EMBL" id="PNI33830.1"/>
    </source>
</evidence>
<protein>
    <submittedName>
        <fullName evidence="3">EZH1 isoform 17</fullName>
    </submittedName>
</protein>
<evidence type="ECO:0000259" key="2">
    <source>
        <dbReference type="Pfam" id="PF18118"/>
    </source>
</evidence>
<feature type="region of interest" description="Disordered" evidence="1">
    <location>
        <begin position="49"/>
        <end position="91"/>
    </location>
</feature>
<proteinExistence type="predicted"/>
<evidence type="ECO:0000256" key="1">
    <source>
        <dbReference type="SAM" id="MobiDB-lite"/>
    </source>
</evidence>
<sequence>EVKEEDETFIEELINNYDGKVHGEEEMIPGSVLISDAVFLELVDALNQYSDEEEEGHNDTSDGKQDDSKEDLPVTRKRKRHAIEGRSKGVCHAPQPPLQVLWSSPEKAPHSQCFLLQCLSLCCG</sequence>
<accession>A0A2J8KFR3</accession>
<reference evidence="3 4" key="1">
    <citation type="submission" date="2017-12" db="EMBL/GenBank/DDBJ databases">
        <title>High-resolution comparative analysis of great ape genomes.</title>
        <authorList>
            <person name="Pollen A."/>
            <person name="Hastie A."/>
            <person name="Hormozdiari F."/>
            <person name="Dougherty M."/>
            <person name="Liu R."/>
            <person name="Chaisson M."/>
            <person name="Hoppe E."/>
            <person name="Hill C."/>
            <person name="Pang A."/>
            <person name="Hillier L."/>
            <person name="Baker C."/>
            <person name="Armstrong J."/>
            <person name="Shendure J."/>
            <person name="Paten B."/>
            <person name="Wilson R."/>
            <person name="Chao H."/>
            <person name="Schneider V."/>
            <person name="Ventura M."/>
            <person name="Kronenberg Z."/>
            <person name="Murali S."/>
            <person name="Gordon D."/>
            <person name="Cantsilieris S."/>
            <person name="Munson K."/>
            <person name="Nelson B."/>
            <person name="Raja A."/>
            <person name="Underwood J."/>
            <person name="Diekhans M."/>
            <person name="Fiddes I."/>
            <person name="Haussler D."/>
            <person name="Eichler E."/>
        </authorList>
    </citation>
    <scope>NUCLEOTIDE SEQUENCE [LARGE SCALE GENOMIC DNA]</scope>
    <source>
        <strain evidence="3">Yerkes chimp pedigree #C0471</strain>
    </source>
</reference>
<feature type="non-terminal residue" evidence="3">
    <location>
        <position position="1"/>
    </location>
</feature>
<dbReference type="EMBL" id="NBAG03000371">
    <property type="protein sequence ID" value="PNI33830.1"/>
    <property type="molecule type" value="Genomic_DNA"/>
</dbReference>